<feature type="compositionally biased region" description="Polar residues" evidence="1">
    <location>
        <begin position="363"/>
        <end position="382"/>
    </location>
</feature>
<organism evidence="3 4">
    <name type="scientific">Obba rivulosa</name>
    <dbReference type="NCBI Taxonomy" id="1052685"/>
    <lineage>
        <taxon>Eukaryota</taxon>
        <taxon>Fungi</taxon>
        <taxon>Dikarya</taxon>
        <taxon>Basidiomycota</taxon>
        <taxon>Agaricomycotina</taxon>
        <taxon>Agaricomycetes</taxon>
        <taxon>Polyporales</taxon>
        <taxon>Gelatoporiaceae</taxon>
        <taxon>Obba</taxon>
    </lineage>
</organism>
<dbReference type="AlphaFoldDB" id="A0A8E2DU87"/>
<feature type="compositionally biased region" description="Polar residues" evidence="1">
    <location>
        <begin position="244"/>
        <end position="256"/>
    </location>
</feature>
<evidence type="ECO:0000313" key="3">
    <source>
        <dbReference type="EMBL" id="OCH95742.1"/>
    </source>
</evidence>
<keyword evidence="4" id="KW-1185">Reference proteome</keyword>
<sequence length="397" mass="39339">MRLTPSSSLILATLATSSSLSALAAPADNHNDAISTSTSLQEAGKRDSIHVAFQGPAGATGDIGMLPNDDRGNRNIHGGGARGSRYQRDGLVETVENVVSGLPIVGPVLEPIVEKVMHMLGLEGGISAMSTLDAEQVSKVQQVISQVVAGLPANATLPVHPPAKPAAPSASGPPAPPAPPAREMFEQNNSSSASANVTVSASSTILFAQALEASTSVSPTATPSATCADQDTCMPPHGFPDPPANSTTSLASGPTTSPQALAAAAVPAAPAAPALLPVPNPTAIVPIPVVVPGGVPVSPPVPALPAIVPAPVAGAPFAIAPGAGSPSLPVSPGIPPNPPNTPEPEGPKQAYEVVEISQPAPDDTTSVNTTTAVYSTPSMAANSTDSATTSYPTTTPA</sequence>
<feature type="region of interest" description="Disordered" evidence="1">
    <location>
        <begin position="159"/>
        <end position="192"/>
    </location>
</feature>
<feature type="compositionally biased region" description="Pro residues" evidence="1">
    <location>
        <begin position="159"/>
        <end position="180"/>
    </location>
</feature>
<evidence type="ECO:0000256" key="2">
    <source>
        <dbReference type="SAM" id="SignalP"/>
    </source>
</evidence>
<feature type="chain" id="PRO_5034977278" evidence="2">
    <location>
        <begin position="25"/>
        <end position="397"/>
    </location>
</feature>
<feature type="compositionally biased region" description="Pro residues" evidence="1">
    <location>
        <begin position="332"/>
        <end position="344"/>
    </location>
</feature>
<name>A0A8E2DU87_9APHY</name>
<evidence type="ECO:0000313" key="4">
    <source>
        <dbReference type="Proteomes" id="UP000250043"/>
    </source>
</evidence>
<reference evidence="3 4" key="1">
    <citation type="submission" date="2016-07" db="EMBL/GenBank/DDBJ databases">
        <title>Draft genome of the white-rot fungus Obba rivulosa 3A-2.</title>
        <authorList>
            <consortium name="DOE Joint Genome Institute"/>
            <person name="Miettinen O."/>
            <person name="Riley R."/>
            <person name="Acob R."/>
            <person name="Barry K."/>
            <person name="Cullen D."/>
            <person name="De Vries R."/>
            <person name="Hainaut M."/>
            <person name="Hatakka A."/>
            <person name="Henrissat B."/>
            <person name="Hilden K."/>
            <person name="Kuo R."/>
            <person name="Labutti K."/>
            <person name="Lipzen A."/>
            <person name="Makela M.R."/>
            <person name="Sandor L."/>
            <person name="Spatafora J.W."/>
            <person name="Grigoriev I.V."/>
            <person name="Hibbett D.S."/>
        </authorList>
    </citation>
    <scope>NUCLEOTIDE SEQUENCE [LARGE SCALE GENOMIC DNA]</scope>
    <source>
        <strain evidence="3 4">3A-2</strain>
    </source>
</reference>
<proteinExistence type="predicted"/>
<feature type="compositionally biased region" description="Low complexity" evidence="1">
    <location>
        <begin position="383"/>
        <end position="397"/>
    </location>
</feature>
<feature type="region of interest" description="Disordered" evidence="1">
    <location>
        <begin position="328"/>
        <end position="397"/>
    </location>
</feature>
<keyword evidence="2" id="KW-0732">Signal</keyword>
<feature type="signal peptide" evidence="2">
    <location>
        <begin position="1"/>
        <end position="24"/>
    </location>
</feature>
<feature type="region of interest" description="Disordered" evidence="1">
    <location>
        <begin position="231"/>
        <end position="256"/>
    </location>
</feature>
<gene>
    <name evidence="3" type="ORF">OBBRIDRAFT_800335</name>
</gene>
<accession>A0A8E2DU87</accession>
<evidence type="ECO:0000256" key="1">
    <source>
        <dbReference type="SAM" id="MobiDB-lite"/>
    </source>
</evidence>
<protein>
    <submittedName>
        <fullName evidence="3">Uncharacterized protein</fullName>
    </submittedName>
</protein>
<dbReference type="Proteomes" id="UP000250043">
    <property type="component" value="Unassembled WGS sequence"/>
</dbReference>
<dbReference type="EMBL" id="KV722334">
    <property type="protein sequence ID" value="OCH95742.1"/>
    <property type="molecule type" value="Genomic_DNA"/>
</dbReference>